<evidence type="ECO:0000313" key="6">
    <source>
        <dbReference type="EMBL" id="PKQ63925.1"/>
    </source>
</evidence>
<dbReference type="Proteomes" id="UP000233535">
    <property type="component" value="Unassembled WGS sequence"/>
</dbReference>
<evidence type="ECO:0000259" key="5">
    <source>
        <dbReference type="PROSITE" id="PS51352"/>
    </source>
</evidence>
<keyword evidence="7" id="KW-1185">Reference proteome</keyword>
<organism evidence="6 7">
    <name type="scientific">Labilibaculum filiforme</name>
    <dbReference type="NCBI Taxonomy" id="1940526"/>
    <lineage>
        <taxon>Bacteria</taxon>
        <taxon>Pseudomonadati</taxon>
        <taxon>Bacteroidota</taxon>
        <taxon>Bacteroidia</taxon>
        <taxon>Marinilabiliales</taxon>
        <taxon>Marinifilaceae</taxon>
        <taxon>Labilibaculum</taxon>
    </lineage>
</organism>
<keyword evidence="2" id="KW-0201">Cytochrome c-type biogenesis</keyword>
<name>A0A2N3I0S1_9BACT</name>
<keyword evidence="4" id="KW-0676">Redox-active center</keyword>
<dbReference type="PROSITE" id="PS51352">
    <property type="entry name" value="THIOREDOXIN_2"/>
    <property type="match status" value="1"/>
</dbReference>
<evidence type="ECO:0000256" key="3">
    <source>
        <dbReference type="ARBA" id="ARBA00023157"/>
    </source>
</evidence>
<dbReference type="AlphaFoldDB" id="A0A2N3I0S1"/>
<dbReference type="PANTHER" id="PTHR42852:SF6">
    <property type="entry name" value="THIOL:DISULFIDE INTERCHANGE PROTEIN DSBE"/>
    <property type="match status" value="1"/>
</dbReference>
<keyword evidence="3" id="KW-1015">Disulfide bond</keyword>
<evidence type="ECO:0000256" key="1">
    <source>
        <dbReference type="ARBA" id="ARBA00004196"/>
    </source>
</evidence>
<evidence type="ECO:0000256" key="4">
    <source>
        <dbReference type="ARBA" id="ARBA00023284"/>
    </source>
</evidence>
<dbReference type="InterPro" id="IPR017937">
    <property type="entry name" value="Thioredoxin_CS"/>
</dbReference>
<dbReference type="GO" id="GO:0017004">
    <property type="term" value="P:cytochrome complex assembly"/>
    <property type="evidence" value="ECO:0007669"/>
    <property type="project" value="UniProtKB-KW"/>
</dbReference>
<dbReference type="CDD" id="cd02966">
    <property type="entry name" value="TlpA_like_family"/>
    <property type="match status" value="1"/>
</dbReference>
<accession>A0A2N3I0S1</accession>
<dbReference type="PANTHER" id="PTHR42852">
    <property type="entry name" value="THIOL:DISULFIDE INTERCHANGE PROTEIN DSBE"/>
    <property type="match status" value="1"/>
</dbReference>
<dbReference type="InterPro" id="IPR036249">
    <property type="entry name" value="Thioredoxin-like_sf"/>
</dbReference>
<dbReference type="InterPro" id="IPR050553">
    <property type="entry name" value="Thioredoxin_ResA/DsbE_sf"/>
</dbReference>
<sequence length="383" mass="42727">MRRIIILAIAGLVALTNLVNAQEYKISGHIEGLDGVNAVMRVIDSSAESGFRWENIPFVKGNFEYSAKVTEPEVIRLFIDSDDLRKSVGRGMIPTECTLLQYIAYPGATIKVAGEAVDYCNAYPSGDKENEIFAAINAKLYPLMNEAVNISVKLAVDSTLSDEFIKLESKKAEELYQKVEALKMEFLTKHASSIAGLYMMEHMIVRSKIAIEKVSGLMDHVDADKYKDLSYYKTLETRVKGYKETGMGMIAPKITGTNVVDGKEFDLASLKGKFVIIDFWGTWCGACLAGVHEMKKFRDAHADKLQIVGLAKDNSVEKVQKCMTKNGMNWPNILVGKGEQDYVAKYNVQGFPTKILLDRNGKILLRSVGEKADFYQEVEKLIQ</sequence>
<dbReference type="GO" id="GO:0016491">
    <property type="term" value="F:oxidoreductase activity"/>
    <property type="evidence" value="ECO:0007669"/>
    <property type="project" value="InterPro"/>
</dbReference>
<dbReference type="GO" id="GO:0030313">
    <property type="term" value="C:cell envelope"/>
    <property type="evidence" value="ECO:0007669"/>
    <property type="project" value="UniProtKB-SubCell"/>
</dbReference>
<protein>
    <recommendedName>
        <fullName evidence="5">Thioredoxin domain-containing protein</fullName>
    </recommendedName>
</protein>
<dbReference type="RefSeq" id="WP_101260873.1">
    <property type="nucleotide sequence ID" value="NZ_MVDD01000004.1"/>
</dbReference>
<feature type="domain" description="Thioredoxin" evidence="5">
    <location>
        <begin position="245"/>
        <end position="383"/>
    </location>
</feature>
<dbReference type="Gene3D" id="3.40.30.10">
    <property type="entry name" value="Glutaredoxin"/>
    <property type="match status" value="1"/>
</dbReference>
<dbReference type="EMBL" id="MVDD01000004">
    <property type="protein sequence ID" value="PKQ63925.1"/>
    <property type="molecule type" value="Genomic_DNA"/>
</dbReference>
<reference evidence="6 7" key="1">
    <citation type="journal article" date="2017" name="Front. Microbiol.">
        <title>Labilibaculum manganireducens gen. nov., sp. nov. and Labilibaculum filiforme sp. nov., Novel Bacteroidetes Isolated from Subsurface Sediments of the Baltic Sea.</title>
        <authorList>
            <person name="Vandieken V."/>
            <person name="Marshall I.P."/>
            <person name="Niemann H."/>
            <person name="Engelen B."/>
            <person name="Cypionka H."/>
        </authorList>
    </citation>
    <scope>NUCLEOTIDE SEQUENCE [LARGE SCALE GENOMIC DNA]</scope>
    <source>
        <strain evidence="6 7">59.16B</strain>
    </source>
</reference>
<dbReference type="Pfam" id="PF08534">
    <property type="entry name" value="Redoxin"/>
    <property type="match status" value="1"/>
</dbReference>
<comment type="caution">
    <text evidence="6">The sequence shown here is derived from an EMBL/GenBank/DDBJ whole genome shotgun (WGS) entry which is preliminary data.</text>
</comment>
<gene>
    <name evidence="6" type="ORF">BZG02_07900</name>
</gene>
<dbReference type="SUPFAM" id="SSF52833">
    <property type="entry name" value="Thioredoxin-like"/>
    <property type="match status" value="1"/>
</dbReference>
<dbReference type="InterPro" id="IPR013766">
    <property type="entry name" value="Thioredoxin_domain"/>
</dbReference>
<evidence type="ECO:0000313" key="7">
    <source>
        <dbReference type="Proteomes" id="UP000233535"/>
    </source>
</evidence>
<dbReference type="PROSITE" id="PS00194">
    <property type="entry name" value="THIOREDOXIN_1"/>
    <property type="match status" value="1"/>
</dbReference>
<comment type="subcellular location">
    <subcellularLocation>
        <location evidence="1">Cell envelope</location>
    </subcellularLocation>
</comment>
<dbReference type="InterPro" id="IPR013740">
    <property type="entry name" value="Redoxin"/>
</dbReference>
<dbReference type="OrthoDB" id="9794348at2"/>
<proteinExistence type="predicted"/>
<evidence type="ECO:0000256" key="2">
    <source>
        <dbReference type="ARBA" id="ARBA00022748"/>
    </source>
</evidence>